<name>A0AAN8BH52_9TELE</name>
<accession>A0AAN8BH52</accession>
<protein>
    <submittedName>
        <fullName evidence="2">Uncharacterized protein</fullName>
    </submittedName>
</protein>
<feature type="region of interest" description="Disordered" evidence="1">
    <location>
        <begin position="71"/>
        <end position="114"/>
    </location>
</feature>
<evidence type="ECO:0000256" key="1">
    <source>
        <dbReference type="SAM" id="MobiDB-lite"/>
    </source>
</evidence>
<sequence length="114" mass="11532">MTRRKESCLGCGQMLVAVPAGGGWAHLSLALPVSPFSTVEKATDGVRRFCPAPSAASSVCPAPSHPGMRAPCQGNMGTAPGPQPSTNTGVNCLQRGVAPPPLSPTDTVLPPRGC</sequence>
<evidence type="ECO:0000313" key="2">
    <source>
        <dbReference type="EMBL" id="KAK5884718.1"/>
    </source>
</evidence>
<reference evidence="2 3" key="1">
    <citation type="journal article" date="2023" name="Mol. Biol. Evol.">
        <title>Genomics of Secondarily Temperate Adaptation in the Only Non-Antarctic Icefish.</title>
        <authorList>
            <person name="Rivera-Colon A.G."/>
            <person name="Rayamajhi N."/>
            <person name="Minhas B.F."/>
            <person name="Madrigal G."/>
            <person name="Bilyk K.T."/>
            <person name="Yoon V."/>
            <person name="Hune M."/>
            <person name="Gregory S."/>
            <person name="Cheng C.H.C."/>
            <person name="Catchen J.M."/>
        </authorList>
    </citation>
    <scope>NUCLEOTIDE SEQUENCE [LARGE SCALE GENOMIC DNA]</scope>
    <source>
        <strain evidence="2">JC2023a</strain>
    </source>
</reference>
<evidence type="ECO:0000313" key="3">
    <source>
        <dbReference type="Proteomes" id="UP001335648"/>
    </source>
</evidence>
<dbReference type="EMBL" id="JAULUE010002060">
    <property type="protein sequence ID" value="KAK5884718.1"/>
    <property type="molecule type" value="Genomic_DNA"/>
</dbReference>
<keyword evidence="3" id="KW-1185">Reference proteome</keyword>
<comment type="caution">
    <text evidence="2">The sequence shown here is derived from an EMBL/GenBank/DDBJ whole genome shotgun (WGS) entry which is preliminary data.</text>
</comment>
<gene>
    <name evidence="2" type="ORF">CesoFtcFv8_018511</name>
</gene>
<dbReference type="Proteomes" id="UP001335648">
    <property type="component" value="Unassembled WGS sequence"/>
</dbReference>
<organism evidence="2 3">
    <name type="scientific">Champsocephalus esox</name>
    <name type="common">pike icefish</name>
    <dbReference type="NCBI Taxonomy" id="159716"/>
    <lineage>
        <taxon>Eukaryota</taxon>
        <taxon>Metazoa</taxon>
        <taxon>Chordata</taxon>
        <taxon>Craniata</taxon>
        <taxon>Vertebrata</taxon>
        <taxon>Euteleostomi</taxon>
        <taxon>Actinopterygii</taxon>
        <taxon>Neopterygii</taxon>
        <taxon>Teleostei</taxon>
        <taxon>Neoteleostei</taxon>
        <taxon>Acanthomorphata</taxon>
        <taxon>Eupercaria</taxon>
        <taxon>Perciformes</taxon>
        <taxon>Notothenioidei</taxon>
        <taxon>Channichthyidae</taxon>
        <taxon>Champsocephalus</taxon>
    </lineage>
</organism>
<proteinExistence type="predicted"/>
<dbReference type="AlphaFoldDB" id="A0AAN8BH52"/>